<dbReference type="Proteomes" id="UP000249873">
    <property type="component" value="Chromosome"/>
</dbReference>
<dbReference type="AlphaFoldDB" id="A0A2Z4GBX6"/>
<dbReference type="GO" id="GO:0000156">
    <property type="term" value="F:phosphorelay response regulator activity"/>
    <property type="evidence" value="ECO:0007669"/>
    <property type="project" value="InterPro"/>
</dbReference>
<sequence>MKLRSIVVEDDILARKMLEHLCVKHESLEHLQSFESAEDALVFLETINVDLIWLDVEMGELNGFDLLKRLANPPSVIMTTSSSAYAFEAYQHDIVDYILKPINLDRFNSAVTKVMSLERHNPKENETADNDIFIKSDKKHIRLAIDDITYVENLSDYVKIYTKSNVHIVHATMKSLGEKLGDAFFRVHRSFLVNLNKVKDVDDNNLIAGGREIPISRRTKSEFLEKLNILK</sequence>
<evidence type="ECO:0000256" key="1">
    <source>
        <dbReference type="PROSITE-ProRule" id="PRU00169"/>
    </source>
</evidence>
<dbReference type="PANTHER" id="PTHR37299">
    <property type="entry name" value="TRANSCRIPTIONAL REGULATOR-RELATED"/>
    <property type="match status" value="1"/>
</dbReference>
<evidence type="ECO:0000259" key="3">
    <source>
        <dbReference type="PROSITE" id="PS50930"/>
    </source>
</evidence>
<feature type="modified residue" description="4-aspartylphosphate" evidence="1">
    <location>
        <position position="55"/>
    </location>
</feature>
<protein>
    <submittedName>
        <fullName evidence="4">DNA-binding response regulator</fullName>
    </submittedName>
</protein>
<dbReference type="InterPro" id="IPR007492">
    <property type="entry name" value="LytTR_DNA-bd_dom"/>
</dbReference>
<evidence type="ECO:0000313" key="4">
    <source>
        <dbReference type="EMBL" id="AWV98568.1"/>
    </source>
</evidence>
<dbReference type="Gene3D" id="3.40.50.2300">
    <property type="match status" value="1"/>
</dbReference>
<dbReference type="Pfam" id="PF04397">
    <property type="entry name" value="LytTR"/>
    <property type="match status" value="1"/>
</dbReference>
<accession>A0A2Z4GBX6</accession>
<evidence type="ECO:0000313" key="5">
    <source>
        <dbReference type="Proteomes" id="UP000249873"/>
    </source>
</evidence>
<gene>
    <name evidence="4" type="ORF">DJ013_10465</name>
</gene>
<dbReference type="EMBL" id="CP029480">
    <property type="protein sequence ID" value="AWV98568.1"/>
    <property type="molecule type" value="Genomic_DNA"/>
</dbReference>
<dbReference type="PROSITE" id="PS50930">
    <property type="entry name" value="HTH_LYTTR"/>
    <property type="match status" value="1"/>
</dbReference>
<dbReference type="SUPFAM" id="SSF52172">
    <property type="entry name" value="CheY-like"/>
    <property type="match status" value="1"/>
</dbReference>
<dbReference type="SMART" id="SM00850">
    <property type="entry name" value="LytTR"/>
    <property type="match status" value="1"/>
</dbReference>
<dbReference type="Gene3D" id="2.40.50.1020">
    <property type="entry name" value="LytTr DNA-binding domain"/>
    <property type="match status" value="1"/>
</dbReference>
<dbReference type="PROSITE" id="PS50110">
    <property type="entry name" value="RESPONSE_REGULATORY"/>
    <property type="match status" value="1"/>
</dbReference>
<evidence type="ECO:0000259" key="2">
    <source>
        <dbReference type="PROSITE" id="PS50110"/>
    </source>
</evidence>
<keyword evidence="5" id="KW-1185">Reference proteome</keyword>
<dbReference type="InterPro" id="IPR046947">
    <property type="entry name" value="LytR-like"/>
</dbReference>
<keyword evidence="1" id="KW-0597">Phosphoprotein</keyword>
<reference evidence="4 5" key="1">
    <citation type="submission" date="2018-05" db="EMBL/GenBank/DDBJ databases">
        <title>Complete genome sequence of Arcticibacterium luteifluviistationis SM1504T, a cytophagaceae bacterium isolated from Arctic surface seawater.</title>
        <authorList>
            <person name="Li Y."/>
            <person name="Qin Q.-L."/>
        </authorList>
    </citation>
    <scope>NUCLEOTIDE SEQUENCE [LARGE SCALE GENOMIC DNA]</scope>
    <source>
        <strain evidence="4 5">SM1504</strain>
    </source>
</reference>
<dbReference type="OrthoDB" id="1646880at2"/>
<dbReference type="KEGG" id="als:DJ013_10465"/>
<name>A0A2Z4GBX6_9BACT</name>
<feature type="domain" description="Response regulatory" evidence="2">
    <location>
        <begin position="4"/>
        <end position="115"/>
    </location>
</feature>
<dbReference type="Pfam" id="PF00072">
    <property type="entry name" value="Response_reg"/>
    <property type="match status" value="1"/>
</dbReference>
<dbReference type="GO" id="GO:0003677">
    <property type="term" value="F:DNA binding"/>
    <property type="evidence" value="ECO:0007669"/>
    <property type="project" value="UniProtKB-KW"/>
</dbReference>
<dbReference type="InterPro" id="IPR011006">
    <property type="entry name" value="CheY-like_superfamily"/>
</dbReference>
<feature type="domain" description="HTH LytTR-type" evidence="3">
    <location>
        <begin position="132"/>
        <end position="229"/>
    </location>
</feature>
<dbReference type="RefSeq" id="WP_111371761.1">
    <property type="nucleotide sequence ID" value="NZ_CP029480.1"/>
</dbReference>
<keyword evidence="4" id="KW-0238">DNA-binding</keyword>
<proteinExistence type="predicted"/>
<dbReference type="InterPro" id="IPR001789">
    <property type="entry name" value="Sig_transdc_resp-reg_receiver"/>
</dbReference>
<dbReference type="PANTHER" id="PTHR37299:SF1">
    <property type="entry name" value="STAGE 0 SPORULATION PROTEIN A HOMOLOG"/>
    <property type="match status" value="1"/>
</dbReference>
<dbReference type="SMART" id="SM00448">
    <property type="entry name" value="REC"/>
    <property type="match status" value="1"/>
</dbReference>
<organism evidence="4 5">
    <name type="scientific">Arcticibacterium luteifluviistationis</name>
    <dbReference type="NCBI Taxonomy" id="1784714"/>
    <lineage>
        <taxon>Bacteria</taxon>
        <taxon>Pseudomonadati</taxon>
        <taxon>Bacteroidota</taxon>
        <taxon>Cytophagia</taxon>
        <taxon>Cytophagales</taxon>
        <taxon>Leadbetterellaceae</taxon>
        <taxon>Arcticibacterium</taxon>
    </lineage>
</organism>